<dbReference type="Gene3D" id="3.30.70.790">
    <property type="entry name" value="UreE, C-terminal domain"/>
    <property type="match status" value="1"/>
</dbReference>
<gene>
    <name evidence="2" type="ORF">GCM10011396_03990</name>
</gene>
<evidence type="ECO:0000313" key="3">
    <source>
        <dbReference type="Proteomes" id="UP000637423"/>
    </source>
</evidence>
<keyword evidence="3" id="KW-1185">Reference proteome</keyword>
<comment type="caution">
    <text evidence="2">The sequence shown here is derived from an EMBL/GenBank/DDBJ whole genome shotgun (WGS) entry which is preliminary data.</text>
</comment>
<dbReference type="InterPro" id="IPR018551">
    <property type="entry name" value="DUF2007"/>
</dbReference>
<protein>
    <recommendedName>
        <fullName evidence="1">DUF2007 domain-containing protein</fullName>
    </recommendedName>
</protein>
<evidence type="ECO:0000313" key="2">
    <source>
        <dbReference type="EMBL" id="GGC60311.1"/>
    </source>
</evidence>
<organism evidence="2 3">
    <name type="scientific">Undibacterium terreum</name>
    <dbReference type="NCBI Taxonomy" id="1224302"/>
    <lineage>
        <taxon>Bacteria</taxon>
        <taxon>Pseudomonadati</taxon>
        <taxon>Pseudomonadota</taxon>
        <taxon>Betaproteobacteria</taxon>
        <taxon>Burkholderiales</taxon>
        <taxon>Oxalobacteraceae</taxon>
        <taxon>Undibacterium</taxon>
    </lineage>
</organism>
<dbReference type="AlphaFoldDB" id="A0A916U4G6"/>
<sequence length="223" mass="24243">MTDAELEKLAPRSLRLAARLMDVALVSFACWLFALWELISAATACLAWMAMVIGIDMVSPGSSPGKRVFRIAVASDRNLQACSRLQAAGRNLPLLFLPVLDWGFIFCRDRRRIGDNLCNTLVIKSIHLRTTDADPAAENTHAQEQMSLETIAVFGSMLDAEILSARLNADGIPAIVVDGNLVQAYSLIAIAVGGVRVQVMAEHAQRARELLKVLNEGGLMIES</sequence>
<dbReference type="EMBL" id="BMED01000001">
    <property type="protein sequence ID" value="GGC60311.1"/>
    <property type="molecule type" value="Genomic_DNA"/>
</dbReference>
<dbReference type="RefSeq" id="WP_188564312.1">
    <property type="nucleotide sequence ID" value="NZ_BMED01000001.1"/>
</dbReference>
<proteinExistence type="predicted"/>
<reference evidence="2" key="2">
    <citation type="submission" date="2020-09" db="EMBL/GenBank/DDBJ databases">
        <authorList>
            <person name="Sun Q."/>
            <person name="Zhou Y."/>
        </authorList>
    </citation>
    <scope>NUCLEOTIDE SEQUENCE</scope>
    <source>
        <strain evidence="2">CGMCC 1.10998</strain>
    </source>
</reference>
<evidence type="ECO:0000259" key="1">
    <source>
        <dbReference type="Pfam" id="PF09413"/>
    </source>
</evidence>
<dbReference type="Pfam" id="PF09413">
    <property type="entry name" value="DUF2007"/>
    <property type="match status" value="1"/>
</dbReference>
<feature type="domain" description="DUF2007" evidence="1">
    <location>
        <begin position="154"/>
        <end position="213"/>
    </location>
</feature>
<name>A0A916U4G6_9BURK</name>
<reference evidence="2" key="1">
    <citation type="journal article" date="2014" name="Int. J. Syst. Evol. Microbiol.">
        <title>Complete genome sequence of Corynebacterium casei LMG S-19264T (=DSM 44701T), isolated from a smear-ripened cheese.</title>
        <authorList>
            <consortium name="US DOE Joint Genome Institute (JGI-PGF)"/>
            <person name="Walter F."/>
            <person name="Albersmeier A."/>
            <person name="Kalinowski J."/>
            <person name="Ruckert C."/>
        </authorList>
    </citation>
    <scope>NUCLEOTIDE SEQUENCE</scope>
    <source>
        <strain evidence="2">CGMCC 1.10998</strain>
    </source>
</reference>
<dbReference type="Proteomes" id="UP000637423">
    <property type="component" value="Unassembled WGS sequence"/>
</dbReference>
<accession>A0A916U4G6</accession>